<protein>
    <submittedName>
        <fullName evidence="4">NmrA-like family-domain-containing protein</fullName>
    </submittedName>
</protein>
<dbReference type="SUPFAM" id="SSF51735">
    <property type="entry name" value="NAD(P)-binding Rossmann-fold domains"/>
    <property type="match status" value="1"/>
</dbReference>
<evidence type="ECO:0000259" key="3">
    <source>
        <dbReference type="Pfam" id="PF05368"/>
    </source>
</evidence>
<accession>A0A397U424</accession>
<keyword evidence="2" id="KW-0560">Oxidoreductase</keyword>
<dbReference type="PANTHER" id="PTHR47706:SF9">
    <property type="entry name" value="NMRA-LIKE DOMAIN-CONTAINING PROTEIN-RELATED"/>
    <property type="match status" value="1"/>
</dbReference>
<dbReference type="EMBL" id="QKWP01002301">
    <property type="protein sequence ID" value="RIB03888.1"/>
    <property type="molecule type" value="Genomic_DNA"/>
</dbReference>
<dbReference type="PANTHER" id="PTHR47706">
    <property type="entry name" value="NMRA-LIKE FAMILY PROTEIN"/>
    <property type="match status" value="1"/>
</dbReference>
<keyword evidence="5" id="KW-1185">Reference proteome</keyword>
<evidence type="ECO:0000256" key="1">
    <source>
        <dbReference type="ARBA" id="ARBA00022857"/>
    </source>
</evidence>
<keyword evidence="1" id="KW-0521">NADP</keyword>
<name>A0A397U424_9GLOM</name>
<comment type="caution">
    <text evidence="4">The sequence shown here is derived from an EMBL/GenBank/DDBJ whole genome shotgun (WGS) entry which is preliminary data.</text>
</comment>
<dbReference type="InterPro" id="IPR045312">
    <property type="entry name" value="PCBER-like"/>
</dbReference>
<dbReference type="InterPro" id="IPR051609">
    <property type="entry name" value="NmrA/Isoflavone_reductase-like"/>
</dbReference>
<evidence type="ECO:0000256" key="2">
    <source>
        <dbReference type="ARBA" id="ARBA00023002"/>
    </source>
</evidence>
<sequence>MSDTSYKVITIAGATGLLGFNVANAFLSNDSYKIKILRKKPESENKNANLLASKGAEVIYVDYNDNNDLVKALKGTDVIVSAINGTELVTSQRALLNAAKVVGVKRFIPSEFGTDIKEITGEVHPFLKPKIEFFQELEKSGIEYTIIITGVFYDYLGILGFDHKNKKATFYADGNTKIVATSLPDIGKFTVESLKLPEARNGTIRVAGSALTLNELLKKYEEITSTKWEVSNDFTVRQRYKNNTVPVPTLLEDFVAYLTVNLDIKNLHSDKFSFIPQPITEGISILVKN</sequence>
<dbReference type="Pfam" id="PF05368">
    <property type="entry name" value="NmrA"/>
    <property type="match status" value="1"/>
</dbReference>
<feature type="domain" description="NmrA-like" evidence="3">
    <location>
        <begin position="7"/>
        <end position="227"/>
    </location>
</feature>
<dbReference type="AlphaFoldDB" id="A0A397U424"/>
<dbReference type="InterPro" id="IPR036291">
    <property type="entry name" value="NAD(P)-bd_dom_sf"/>
</dbReference>
<proteinExistence type="predicted"/>
<organism evidence="4 5">
    <name type="scientific">Gigaspora rosea</name>
    <dbReference type="NCBI Taxonomy" id="44941"/>
    <lineage>
        <taxon>Eukaryota</taxon>
        <taxon>Fungi</taxon>
        <taxon>Fungi incertae sedis</taxon>
        <taxon>Mucoromycota</taxon>
        <taxon>Glomeromycotina</taxon>
        <taxon>Glomeromycetes</taxon>
        <taxon>Diversisporales</taxon>
        <taxon>Gigasporaceae</taxon>
        <taxon>Gigaspora</taxon>
    </lineage>
</organism>
<dbReference type="GO" id="GO:0016491">
    <property type="term" value="F:oxidoreductase activity"/>
    <property type="evidence" value="ECO:0007669"/>
    <property type="project" value="UniProtKB-KW"/>
</dbReference>
<dbReference type="CDD" id="cd05259">
    <property type="entry name" value="PCBER_SDR_a"/>
    <property type="match status" value="1"/>
</dbReference>
<dbReference type="Gene3D" id="3.40.50.720">
    <property type="entry name" value="NAD(P)-binding Rossmann-like Domain"/>
    <property type="match status" value="1"/>
</dbReference>
<evidence type="ECO:0000313" key="4">
    <source>
        <dbReference type="EMBL" id="RIB03888.1"/>
    </source>
</evidence>
<dbReference type="InterPro" id="IPR008030">
    <property type="entry name" value="NmrA-like"/>
</dbReference>
<reference evidence="4 5" key="1">
    <citation type="submission" date="2018-06" db="EMBL/GenBank/DDBJ databases">
        <title>Comparative genomics reveals the genomic features of Rhizophagus irregularis, R. cerebriforme, R. diaphanum and Gigaspora rosea, and their symbiotic lifestyle signature.</title>
        <authorList>
            <person name="Morin E."/>
            <person name="San Clemente H."/>
            <person name="Chen E.C.H."/>
            <person name="De La Providencia I."/>
            <person name="Hainaut M."/>
            <person name="Kuo A."/>
            <person name="Kohler A."/>
            <person name="Murat C."/>
            <person name="Tang N."/>
            <person name="Roy S."/>
            <person name="Loubradou J."/>
            <person name="Henrissat B."/>
            <person name="Grigoriev I.V."/>
            <person name="Corradi N."/>
            <person name="Roux C."/>
            <person name="Martin F.M."/>
        </authorList>
    </citation>
    <scope>NUCLEOTIDE SEQUENCE [LARGE SCALE GENOMIC DNA]</scope>
    <source>
        <strain evidence="4 5">DAOM 194757</strain>
    </source>
</reference>
<dbReference type="Proteomes" id="UP000266673">
    <property type="component" value="Unassembled WGS sequence"/>
</dbReference>
<gene>
    <name evidence="4" type="ORF">C2G38_2254727</name>
</gene>
<evidence type="ECO:0000313" key="5">
    <source>
        <dbReference type="Proteomes" id="UP000266673"/>
    </source>
</evidence>
<dbReference type="OrthoDB" id="419598at2759"/>